<dbReference type="GO" id="GO:0008168">
    <property type="term" value="F:methyltransferase activity"/>
    <property type="evidence" value="ECO:0007669"/>
    <property type="project" value="UniProtKB-KW"/>
</dbReference>
<dbReference type="STRING" id="765915.A0A1Y2HZZ1"/>
<feature type="compositionally biased region" description="Basic residues" evidence="1">
    <location>
        <begin position="63"/>
        <end position="73"/>
    </location>
</feature>
<reference evidence="2 3" key="1">
    <citation type="submission" date="2016-07" db="EMBL/GenBank/DDBJ databases">
        <title>Pervasive Adenine N6-methylation of Active Genes in Fungi.</title>
        <authorList>
            <consortium name="DOE Joint Genome Institute"/>
            <person name="Mondo S.J."/>
            <person name="Dannebaum R.O."/>
            <person name="Kuo R.C."/>
            <person name="Labutti K."/>
            <person name="Haridas S."/>
            <person name="Kuo A."/>
            <person name="Salamov A."/>
            <person name="Ahrendt S.R."/>
            <person name="Lipzen A."/>
            <person name="Sullivan W."/>
            <person name="Andreopoulos W.B."/>
            <person name="Clum A."/>
            <person name="Lindquist E."/>
            <person name="Daum C."/>
            <person name="Ramamoorthy G.K."/>
            <person name="Gryganskyi A."/>
            <person name="Culley D."/>
            <person name="Magnuson J.K."/>
            <person name="James T.Y."/>
            <person name="O'Malley M.A."/>
            <person name="Stajich J.E."/>
            <person name="Spatafora J.W."/>
            <person name="Visel A."/>
            <person name="Grigoriev I.V."/>
        </authorList>
    </citation>
    <scope>NUCLEOTIDE SEQUENCE [LARGE SCALE GENOMIC DNA]</scope>
    <source>
        <strain evidence="2 3">PL171</strain>
    </source>
</reference>
<dbReference type="PANTHER" id="PTHR14614">
    <property type="entry name" value="HEPATOCELLULAR CARCINOMA-ASSOCIATED ANTIGEN"/>
    <property type="match status" value="1"/>
</dbReference>
<dbReference type="GO" id="GO:0005829">
    <property type="term" value="C:cytosol"/>
    <property type="evidence" value="ECO:0007669"/>
    <property type="project" value="TreeGrafter"/>
</dbReference>
<dbReference type="EMBL" id="MCFL01000003">
    <property type="protein sequence ID" value="ORZ40166.1"/>
    <property type="molecule type" value="Genomic_DNA"/>
</dbReference>
<dbReference type="InterPro" id="IPR029063">
    <property type="entry name" value="SAM-dependent_MTases_sf"/>
</dbReference>
<name>A0A1Y2HZZ1_9FUNG</name>
<keyword evidence="2" id="KW-0808">Transferase</keyword>
<dbReference type="GO" id="GO:0032259">
    <property type="term" value="P:methylation"/>
    <property type="evidence" value="ECO:0007669"/>
    <property type="project" value="UniProtKB-KW"/>
</dbReference>
<evidence type="ECO:0000313" key="2">
    <source>
        <dbReference type="EMBL" id="ORZ40166.1"/>
    </source>
</evidence>
<dbReference type="PANTHER" id="PTHR14614:SF109">
    <property type="entry name" value="RIBOSOMAL LYSINE N-METHYLTRANSFERASE 5"/>
    <property type="match status" value="1"/>
</dbReference>
<dbReference type="OrthoDB" id="194386at2759"/>
<protein>
    <submittedName>
        <fullName evidence="2">Putative methyltransferase-domain-containing protein</fullName>
    </submittedName>
</protein>
<dbReference type="Gene3D" id="3.40.50.150">
    <property type="entry name" value="Vaccinia Virus protein VP39"/>
    <property type="match status" value="1"/>
</dbReference>
<keyword evidence="2" id="KW-0489">Methyltransferase</keyword>
<dbReference type="CDD" id="cd02440">
    <property type="entry name" value="AdoMet_MTases"/>
    <property type="match status" value="1"/>
</dbReference>
<accession>A0A1Y2HZZ1</accession>
<sequence length="371" mass="40795">MYRSCVSLWERIEQLTWDVASRDIMMTQFFSEAMAIQSREGIQRPIHGIMTGTSSKRKEPNARRAKKAAKKVAAKSSSESSPNLSHPPVYLSYTLRGYEDGQRFERTLTSLDRWAAQAADTLSVNLSTRPLPLLKSANDYDDELDTSCDSPLANHSAEPALLPDLSVTLRQKSSVFIGGQIWDTSFVLSCWFYARQALGKVDVGGLKICEVGAGIGLLSLTLGALDAHVTTTDLAEVVPILQGNLDLNPAISRSVVAHAVDWGDANAPPPPGYPFDLIVACDCIYSEVSSSDLALCLARLCSPKTVVYVVSEVRNESIQAAFAASIEPLFDVAFKNVQEEMWPFIPPELRSHQMRFYVLTPKKQSGEKHLV</sequence>
<evidence type="ECO:0000313" key="3">
    <source>
        <dbReference type="Proteomes" id="UP000193411"/>
    </source>
</evidence>
<dbReference type="Proteomes" id="UP000193411">
    <property type="component" value="Unassembled WGS sequence"/>
</dbReference>
<comment type="caution">
    <text evidence="2">The sequence shown here is derived from an EMBL/GenBank/DDBJ whole genome shotgun (WGS) entry which is preliminary data.</text>
</comment>
<dbReference type="InterPro" id="IPR019410">
    <property type="entry name" value="Methyltransf_16"/>
</dbReference>
<dbReference type="AlphaFoldDB" id="A0A1Y2HZZ1"/>
<keyword evidence="3" id="KW-1185">Reference proteome</keyword>
<proteinExistence type="predicted"/>
<feature type="region of interest" description="Disordered" evidence="1">
    <location>
        <begin position="49"/>
        <end position="85"/>
    </location>
</feature>
<dbReference type="GO" id="GO:0032991">
    <property type="term" value="C:protein-containing complex"/>
    <property type="evidence" value="ECO:0007669"/>
    <property type="project" value="TreeGrafter"/>
</dbReference>
<dbReference type="Pfam" id="PF10294">
    <property type="entry name" value="Methyltransf_16"/>
    <property type="match status" value="1"/>
</dbReference>
<evidence type="ECO:0000256" key="1">
    <source>
        <dbReference type="SAM" id="MobiDB-lite"/>
    </source>
</evidence>
<gene>
    <name evidence="2" type="ORF">BCR44DRAFT_1424537</name>
</gene>
<dbReference type="SUPFAM" id="SSF53335">
    <property type="entry name" value="S-adenosyl-L-methionine-dependent methyltransferases"/>
    <property type="match status" value="1"/>
</dbReference>
<organism evidence="2 3">
    <name type="scientific">Catenaria anguillulae PL171</name>
    <dbReference type="NCBI Taxonomy" id="765915"/>
    <lineage>
        <taxon>Eukaryota</taxon>
        <taxon>Fungi</taxon>
        <taxon>Fungi incertae sedis</taxon>
        <taxon>Blastocladiomycota</taxon>
        <taxon>Blastocladiomycetes</taxon>
        <taxon>Blastocladiales</taxon>
        <taxon>Catenariaceae</taxon>
        <taxon>Catenaria</taxon>
    </lineage>
</organism>